<dbReference type="OrthoDB" id="438440at2759"/>
<dbReference type="RefSeq" id="XP_024376473.1">
    <property type="nucleotide sequence ID" value="XM_024520705.2"/>
</dbReference>
<feature type="compositionally biased region" description="Basic and acidic residues" evidence="1">
    <location>
        <begin position="592"/>
        <end position="604"/>
    </location>
</feature>
<gene>
    <name evidence="5" type="primary">LOC112282712</name>
    <name evidence="4" type="ORF">PHYPA_007724</name>
</gene>
<reference evidence="4 6" key="2">
    <citation type="journal article" date="2018" name="Plant J.">
        <title>The Physcomitrella patens chromosome-scale assembly reveals moss genome structure and evolution.</title>
        <authorList>
            <person name="Lang D."/>
            <person name="Ullrich K.K."/>
            <person name="Murat F."/>
            <person name="Fuchs J."/>
            <person name="Jenkins J."/>
            <person name="Haas F.B."/>
            <person name="Piednoel M."/>
            <person name="Gundlach H."/>
            <person name="Van Bel M."/>
            <person name="Meyberg R."/>
            <person name="Vives C."/>
            <person name="Morata J."/>
            <person name="Symeonidi A."/>
            <person name="Hiss M."/>
            <person name="Muchero W."/>
            <person name="Kamisugi Y."/>
            <person name="Saleh O."/>
            <person name="Blanc G."/>
            <person name="Decker E.L."/>
            <person name="van Gessel N."/>
            <person name="Grimwood J."/>
            <person name="Hayes R.D."/>
            <person name="Graham S.W."/>
            <person name="Gunter L.E."/>
            <person name="McDaniel S.F."/>
            <person name="Hoernstein S.N.W."/>
            <person name="Larsson A."/>
            <person name="Li F.W."/>
            <person name="Perroud P.F."/>
            <person name="Phillips J."/>
            <person name="Ranjan P."/>
            <person name="Rokshar D.S."/>
            <person name="Rothfels C.J."/>
            <person name="Schneider L."/>
            <person name="Shu S."/>
            <person name="Stevenson D.W."/>
            <person name="Thummler F."/>
            <person name="Tillich M."/>
            <person name="Villarreal Aguilar J.C."/>
            <person name="Widiez T."/>
            <person name="Wong G.K."/>
            <person name="Wymore A."/>
            <person name="Zhang Y."/>
            <person name="Zimmer A.D."/>
            <person name="Quatrano R.S."/>
            <person name="Mayer K.F.X."/>
            <person name="Goodstein D."/>
            <person name="Casacuberta J.M."/>
            <person name="Vandepoele K."/>
            <person name="Reski R."/>
            <person name="Cuming A.C."/>
            <person name="Tuskan G.A."/>
            <person name="Maumus F."/>
            <person name="Salse J."/>
            <person name="Schmutz J."/>
            <person name="Rensing S.A."/>
        </authorList>
    </citation>
    <scope>NUCLEOTIDE SEQUENCE [LARGE SCALE GENOMIC DNA]</scope>
    <source>
        <strain evidence="5 6">cv. Gransden 2004</strain>
    </source>
</reference>
<dbReference type="RefSeq" id="XP_024376472.1">
    <property type="nucleotide sequence ID" value="XM_024520704.2"/>
</dbReference>
<dbReference type="Gramene" id="Pp3c5_15530V3.6">
    <property type="protein sequence ID" value="Pp3c5_15530V3.6"/>
    <property type="gene ID" value="Pp3c5_15530"/>
</dbReference>
<reference evidence="5" key="3">
    <citation type="submission" date="2020-12" db="UniProtKB">
        <authorList>
            <consortium name="EnsemblPlants"/>
        </authorList>
    </citation>
    <scope>IDENTIFICATION</scope>
</reference>
<evidence type="ECO:0000313" key="4">
    <source>
        <dbReference type="EMBL" id="PNR54048.1"/>
    </source>
</evidence>
<dbReference type="Gramene" id="Pp3c5_15530V3.7">
    <property type="protein sequence ID" value="Pp3c5_15530V3.7"/>
    <property type="gene ID" value="Pp3c5_15530"/>
</dbReference>
<dbReference type="OMA" id="MPIYRRQ"/>
<evidence type="ECO:0000313" key="5">
    <source>
        <dbReference type="EnsemblPlants" id="Pp3c5_15530V3.1"/>
    </source>
</evidence>
<dbReference type="RefSeq" id="XP_024376474.1">
    <property type="nucleotide sequence ID" value="XM_024520706.2"/>
</dbReference>
<feature type="domain" description="Mono-/di-acylglycerol lipase N-terminal" evidence="3">
    <location>
        <begin position="56"/>
        <end position="122"/>
    </location>
</feature>
<dbReference type="Pfam" id="PF01764">
    <property type="entry name" value="Lipase_3"/>
    <property type="match status" value="1"/>
</dbReference>
<dbReference type="SUPFAM" id="SSF53474">
    <property type="entry name" value="alpha/beta-Hydrolases"/>
    <property type="match status" value="1"/>
</dbReference>
<dbReference type="Pfam" id="PF03893">
    <property type="entry name" value="Lipase3_N"/>
    <property type="match status" value="1"/>
</dbReference>
<evidence type="ECO:0000259" key="3">
    <source>
        <dbReference type="Pfam" id="PF03893"/>
    </source>
</evidence>
<dbReference type="Gramene" id="Pp3c5_15530V3.1">
    <property type="protein sequence ID" value="Pp3c5_15530V3.1"/>
    <property type="gene ID" value="Pp3c5_15530"/>
</dbReference>
<feature type="region of interest" description="Disordered" evidence="1">
    <location>
        <begin position="551"/>
        <end position="634"/>
    </location>
</feature>
<dbReference type="Gramene" id="Pp3c5_15530V3.5">
    <property type="protein sequence ID" value="Pp3c5_15530V3.5"/>
    <property type="gene ID" value="Pp3c5_15530"/>
</dbReference>
<dbReference type="EMBL" id="ABEU02000005">
    <property type="protein sequence ID" value="PNR54048.1"/>
    <property type="molecule type" value="Genomic_DNA"/>
</dbReference>
<dbReference type="PANTHER" id="PTHR46023">
    <property type="entry name" value="LIPASE CLASS 3 PROTEIN-LIKE"/>
    <property type="match status" value="1"/>
</dbReference>
<evidence type="ECO:0000313" key="6">
    <source>
        <dbReference type="Proteomes" id="UP000006727"/>
    </source>
</evidence>
<accession>A0A2K1KJU6</accession>
<dbReference type="Gramene" id="Pp3c5_15530V3.2">
    <property type="protein sequence ID" value="Pp3c5_15530V3.2"/>
    <property type="gene ID" value="Pp3c5_15530"/>
</dbReference>
<dbReference type="PANTHER" id="PTHR46023:SF6">
    <property type="entry name" value="LIPASE CLASS 3 FAMILY PROTEIN"/>
    <property type="match status" value="1"/>
</dbReference>
<dbReference type="EnsemblPlants" id="Pp3c5_15530V3.4">
    <property type="protein sequence ID" value="Pp3c5_15530V3.4"/>
    <property type="gene ID" value="Pp3c5_15530"/>
</dbReference>
<dbReference type="GeneID" id="112282712"/>
<organism evidence="4">
    <name type="scientific">Physcomitrium patens</name>
    <name type="common">Spreading-leaved earth moss</name>
    <name type="synonym">Physcomitrella patens</name>
    <dbReference type="NCBI Taxonomy" id="3218"/>
    <lineage>
        <taxon>Eukaryota</taxon>
        <taxon>Viridiplantae</taxon>
        <taxon>Streptophyta</taxon>
        <taxon>Embryophyta</taxon>
        <taxon>Bryophyta</taxon>
        <taxon>Bryophytina</taxon>
        <taxon>Bryopsida</taxon>
        <taxon>Funariidae</taxon>
        <taxon>Funariales</taxon>
        <taxon>Funariaceae</taxon>
        <taxon>Physcomitrium</taxon>
    </lineage>
</organism>
<evidence type="ECO:0008006" key="7">
    <source>
        <dbReference type="Google" id="ProtNLM"/>
    </source>
</evidence>
<dbReference type="AlphaFoldDB" id="A0A2K1KJU6"/>
<dbReference type="InterPro" id="IPR002921">
    <property type="entry name" value="Fungal_lipase-type"/>
</dbReference>
<dbReference type="GO" id="GO:0016042">
    <property type="term" value="P:lipid catabolic process"/>
    <property type="evidence" value="ECO:0007669"/>
    <property type="project" value="InterPro"/>
</dbReference>
<feature type="domain" description="Fungal lipase-type" evidence="2">
    <location>
        <begin position="182"/>
        <end position="318"/>
    </location>
</feature>
<feature type="region of interest" description="Disordered" evidence="1">
    <location>
        <begin position="474"/>
        <end position="494"/>
    </location>
</feature>
<dbReference type="Gramene" id="Pp3c5_15530V3.3">
    <property type="protein sequence ID" value="Pp3c5_15530V3.3"/>
    <property type="gene ID" value="Pp3c5_15530"/>
</dbReference>
<keyword evidence="6" id="KW-1185">Reference proteome</keyword>
<dbReference type="EnsemblPlants" id="Pp3c5_15530V3.2">
    <property type="protein sequence ID" value="Pp3c5_15530V3.2"/>
    <property type="gene ID" value="Pp3c5_15530"/>
</dbReference>
<dbReference type="EnsemblPlants" id="Pp3c5_15530V3.6">
    <property type="protein sequence ID" value="Pp3c5_15530V3.6"/>
    <property type="gene ID" value="Pp3c5_15530"/>
</dbReference>
<evidence type="ECO:0000256" key="1">
    <source>
        <dbReference type="SAM" id="MobiDB-lite"/>
    </source>
</evidence>
<dbReference type="RefSeq" id="XP_073390441.1">
    <property type="nucleotide sequence ID" value="XM_073534340.1"/>
</dbReference>
<dbReference type="EnsemblPlants" id="Pp3c5_15530V3.7">
    <property type="protein sequence ID" value="Pp3c5_15530V3.7"/>
    <property type="gene ID" value="Pp3c5_15530"/>
</dbReference>
<proteinExistence type="predicted"/>
<dbReference type="EnsemblPlants" id="Pp3c5_15530V3.5">
    <property type="protein sequence ID" value="Pp3c5_15530V3.5"/>
    <property type="gene ID" value="Pp3c5_15530"/>
</dbReference>
<dbReference type="FunCoup" id="A0A2K1KJU6">
    <property type="interactions" value="1857"/>
</dbReference>
<dbReference type="KEGG" id="ppp:112282712"/>
<dbReference type="InterPro" id="IPR029058">
    <property type="entry name" value="AB_hydrolase_fold"/>
</dbReference>
<dbReference type="CDD" id="cd00519">
    <property type="entry name" value="Lipase_3"/>
    <property type="match status" value="1"/>
</dbReference>
<dbReference type="EnsemblPlants" id="Pp3c5_15530V3.1">
    <property type="protein sequence ID" value="Pp3c5_15530V3.1"/>
    <property type="gene ID" value="Pp3c5_15530"/>
</dbReference>
<dbReference type="Proteomes" id="UP000006727">
    <property type="component" value="Chromosome 5"/>
</dbReference>
<sequence>MASTAMAGAAGAVVVLYYTGWGNPWGGQHRDSNDGGESVSLLSGSQRRLSVTSRPPSTWFEALATIAETLRFTYSETLGKWPIGDLAFGINYLLRQQGQLNVASVFAADENQQLRGPAVVGEMKELLRLLTVCMHFSKKTFPHFLEVTGFTRDQVLLEEGRAGLLKPAFTVLVDHQSESILLLIRGTHSMKDTLTAVTGSVVPFHHTVMDDAGISNLVLGYAHCGMVAAARWIAQLSTNILMKARDDYPTYQIKVVGHSLGGGTAALLTYILRERQPLGSTKCVSFAPAACMTWELAESGASFVTTVINGSDLVPTFCSASLDDLRAEVTASAWANDFREQIERTRILRTVYRSVTALSSRIQSLAKLSRATLPYSTLMFSRAARTGAAGASMIWRPVSSGTQVVMKQAQNVAQAVVRRPDFSSWSCMGPRRRNVVSTGNAGLEENTASVVVSDKEKVDYCRDIANVCSTSAAGISTADDGQGQQSAGEYSESYRQMLRDGNDTRKEFFSGLIQEGDLEQDLEHDHMASASGLEDLGEDLLWQQLAQELHRQQERQASSSPSEEEAAAAREITEEEEHVVSTTASALGQDRIVSEKEPEQDLRRFYPPGKLMHLVSPLPSKGEEPGSEDQEQQPRVGLFLTDRALYGKVRLSRTMVHDHYMPNYGVMMTSLIEQLEREINP</sequence>
<evidence type="ECO:0000259" key="2">
    <source>
        <dbReference type="Pfam" id="PF01764"/>
    </source>
</evidence>
<dbReference type="InterPro" id="IPR005592">
    <property type="entry name" value="Mono/diacylglycerol_lipase_N"/>
</dbReference>
<dbReference type="EnsemblPlants" id="Pp3c5_15530V3.3">
    <property type="protein sequence ID" value="Pp3c5_15530V3.3"/>
    <property type="gene ID" value="Pp3c5_15530"/>
</dbReference>
<dbReference type="Gene3D" id="3.40.50.1820">
    <property type="entry name" value="alpha/beta hydrolase"/>
    <property type="match status" value="1"/>
</dbReference>
<reference evidence="4 6" key="1">
    <citation type="journal article" date="2008" name="Science">
        <title>The Physcomitrella genome reveals evolutionary insights into the conquest of land by plants.</title>
        <authorList>
            <person name="Rensing S."/>
            <person name="Lang D."/>
            <person name="Zimmer A."/>
            <person name="Terry A."/>
            <person name="Salamov A."/>
            <person name="Shapiro H."/>
            <person name="Nishiyama T."/>
            <person name="Perroud P.-F."/>
            <person name="Lindquist E."/>
            <person name="Kamisugi Y."/>
            <person name="Tanahashi T."/>
            <person name="Sakakibara K."/>
            <person name="Fujita T."/>
            <person name="Oishi K."/>
            <person name="Shin-I T."/>
            <person name="Kuroki Y."/>
            <person name="Toyoda A."/>
            <person name="Suzuki Y."/>
            <person name="Hashimoto A."/>
            <person name="Yamaguchi K."/>
            <person name="Sugano A."/>
            <person name="Kohara Y."/>
            <person name="Fujiyama A."/>
            <person name="Anterola A."/>
            <person name="Aoki S."/>
            <person name="Ashton N."/>
            <person name="Barbazuk W.B."/>
            <person name="Barker E."/>
            <person name="Bennetzen J."/>
            <person name="Bezanilla M."/>
            <person name="Blankenship R."/>
            <person name="Cho S.H."/>
            <person name="Dutcher S."/>
            <person name="Estelle M."/>
            <person name="Fawcett J.A."/>
            <person name="Gundlach H."/>
            <person name="Hanada K."/>
            <person name="Heyl A."/>
            <person name="Hicks K.A."/>
            <person name="Hugh J."/>
            <person name="Lohr M."/>
            <person name="Mayer K."/>
            <person name="Melkozernov A."/>
            <person name="Murata T."/>
            <person name="Nelson D."/>
            <person name="Pils B."/>
            <person name="Prigge M."/>
            <person name="Reiss B."/>
            <person name="Renner T."/>
            <person name="Rombauts S."/>
            <person name="Rushton P."/>
            <person name="Sanderfoot A."/>
            <person name="Schween G."/>
            <person name="Shiu S.-H."/>
            <person name="Stueber K."/>
            <person name="Theodoulou F.L."/>
            <person name="Tu H."/>
            <person name="Van de Peer Y."/>
            <person name="Verrier P.J."/>
            <person name="Waters E."/>
            <person name="Wood A."/>
            <person name="Yang L."/>
            <person name="Cove D."/>
            <person name="Cuming A."/>
            <person name="Hasebe M."/>
            <person name="Lucas S."/>
            <person name="Mishler D.B."/>
            <person name="Reski R."/>
            <person name="Grigoriev I."/>
            <person name="Quatrano R.S."/>
            <person name="Boore J.L."/>
        </authorList>
    </citation>
    <scope>NUCLEOTIDE SEQUENCE [LARGE SCALE GENOMIC DNA]</scope>
    <source>
        <strain evidence="5 6">cv. Gransden 2004</strain>
    </source>
</reference>
<protein>
    <recommendedName>
        <fullName evidence="7">Fungal lipase-like domain-containing protein</fullName>
    </recommendedName>
</protein>
<name>A0A2K1KJU6_PHYPA</name>
<dbReference type="PaxDb" id="3218-PP1S169_72V6.2"/>
<dbReference type="Gramene" id="Pp3c5_15530V3.4">
    <property type="protein sequence ID" value="Pp3c5_15530V3.4"/>
    <property type="gene ID" value="Pp3c5_15530"/>
</dbReference>